<evidence type="ECO:0000313" key="2">
    <source>
        <dbReference type="Proteomes" id="UP000663400"/>
    </source>
</evidence>
<dbReference type="Proteomes" id="UP000663400">
    <property type="component" value="Chromosome"/>
</dbReference>
<protein>
    <recommendedName>
        <fullName evidence="3">DUF3466 family protein</fullName>
    </recommendedName>
</protein>
<evidence type="ECO:0000313" key="1">
    <source>
        <dbReference type="EMBL" id="QSX75885.1"/>
    </source>
</evidence>
<dbReference type="EMBL" id="CP071517">
    <property type="protein sequence ID" value="QSX75885.1"/>
    <property type="molecule type" value="Genomic_DNA"/>
</dbReference>
<evidence type="ECO:0008006" key="3">
    <source>
        <dbReference type="Google" id="ProtNLM"/>
    </source>
</evidence>
<dbReference type="RefSeq" id="WP_200605245.1">
    <property type="nucleotide sequence ID" value="NZ_CP071517.1"/>
</dbReference>
<gene>
    <name evidence="1" type="ORF">HIV01_005085</name>
</gene>
<keyword evidence="2" id="KW-1185">Reference proteome</keyword>
<sequence length="353" mass="36732">MIKARVTDLFPATLNGHSSAVAVNDKGVVIGRDDFGTGLVWMPSTPNGIVGSDVPLPALIEPRRRIVGEVTPTAINTGGTIVGFCSTSDPSGAPVTRAFFFIPSDTTLTDLGTLDVDAVGLPWQSSKAFGIDDIDTIVGWAHDSSGIEWAFVGSPGASTVQSFFHGHYPSQALGIRNGMIVGDATIADAAGVVRRQAFRSLGNGTLEFLGTLLPSPLSPTQFFGDSRANGVSNQGTIVGISDALPPIVRMGLIFGVPSIVPPLPFGPLPSEALAVATVSTKDVVVGHYWPSPPAQDTAGFMFDNTNGLVDLNTRLLDTDWHVDSATGINKEGQICGIGTHSSLGGPRAILLTF</sequence>
<organism evidence="1 2">
    <name type="scientific">Lysobacter arenosi</name>
    <dbReference type="NCBI Taxonomy" id="2795387"/>
    <lineage>
        <taxon>Bacteria</taxon>
        <taxon>Pseudomonadati</taxon>
        <taxon>Pseudomonadota</taxon>
        <taxon>Gammaproteobacteria</taxon>
        <taxon>Lysobacterales</taxon>
        <taxon>Lysobacteraceae</taxon>
        <taxon>Lysobacter</taxon>
    </lineage>
</organism>
<reference evidence="1 2" key="1">
    <citation type="submission" date="2021-02" db="EMBL/GenBank/DDBJ databases">
        <title>Lysobacter arenosi sp. nov., isolated from soil of gangwondo yeongwol, south Korea.</title>
        <authorList>
            <person name="Kim K.R."/>
            <person name="Kim K.H."/>
            <person name="Jeon C.O."/>
        </authorList>
    </citation>
    <scope>NUCLEOTIDE SEQUENCE [LARGE SCALE GENOMIC DNA]</scope>
    <source>
        <strain evidence="1 2">R7</strain>
    </source>
</reference>
<accession>A0ABX7RCY9</accession>
<proteinExistence type="predicted"/>
<name>A0ABX7RCY9_9GAMM</name>